<evidence type="ECO:0000256" key="1">
    <source>
        <dbReference type="SAM" id="MobiDB-lite"/>
    </source>
</evidence>
<feature type="region of interest" description="Disordered" evidence="1">
    <location>
        <begin position="568"/>
        <end position="728"/>
    </location>
</feature>
<name>A0ABZ1RTD0_9ACTN</name>
<protein>
    <submittedName>
        <fullName evidence="3">DUF4157 domain-containing protein</fullName>
    </submittedName>
</protein>
<feature type="region of interest" description="Disordered" evidence="1">
    <location>
        <begin position="167"/>
        <end position="196"/>
    </location>
</feature>
<reference evidence="3" key="1">
    <citation type="submission" date="2022-10" db="EMBL/GenBank/DDBJ databases">
        <title>The complete genomes of actinobacterial strains from the NBC collection.</title>
        <authorList>
            <person name="Joergensen T.S."/>
            <person name="Alvarez Arevalo M."/>
            <person name="Sterndorff E.B."/>
            <person name="Faurdal D."/>
            <person name="Vuksanovic O."/>
            <person name="Mourched A.-S."/>
            <person name="Charusanti P."/>
            <person name="Shaw S."/>
            <person name="Blin K."/>
            <person name="Weber T."/>
        </authorList>
    </citation>
    <scope>NUCLEOTIDE SEQUENCE</scope>
    <source>
        <strain evidence="3">NBC_00283</strain>
    </source>
</reference>
<dbReference type="InterPro" id="IPR025295">
    <property type="entry name" value="eCIS_core_dom"/>
</dbReference>
<sequence length="893" mass="93538">MAERVRQSQVRGGAHRGGRAPRTPSKAQPRSRARAWERDRGRGREPGPGSEPEREPGVVGAPPGLARLMASGAGNRAVGAYLREEARSAGGQELAPPLRAEMESRMGADLSAVRLHTSTAAAESANALRARAFTVDQDVVFAAGEYRPGDPGGRALIAHELAHTVQQARGGPAPAGTDRTERAAAAASAAGARGTAPAPVLEGSAVGVARVAAGEQTQERTAPEKQDSLGFWGDLLVDELAGVAVGSGLQQQMLKAAVIGFFAELDRQIQDPKSRADIHAGAMDLAKSGNQEKMIAAYYAGAAAGLVSPLTDLLGIGVLLEQLQAFGGKLATGVLKGEIDLIDEVTGLVGAYEDFKYHLAASLIETIKEHPEDLFFFGGLQDVAVRKAGEAGRTGARRVVAAISEKDGDKPAAPETAKQILTQHTEAEKAGVASAVTSKATRARQAVFHTHPERLGYDVGEAVGSAVGNLLIAVFTEGVGNAVTRIAGEIGRVCPVLARGAEALAEIGKAITAVENAIGALVEGALSTLKGLGRILGPFRALMTRLRNFLGKVVGRATRLEAAALRAAESTAPKLAPKAVPGLPGPGKAGTPHAKPSAAPKRGRSRPGGGAVNDNDVPLRKGETVKEPSPKAADPTARPQAPEPHPQSGVQPAARATEEQAEEQAAQQVEQKIVVNAPPPAHTPTTAAKTPPPKKPATLKVVPPPKGAPAPVKPVSPKGTTGPGKKPVSAATKAELAAKRAEARAVRFKRAAPAAPFTDPLTLAERSMIVEHLFEQQPLTGAMKDRLRTDARAWWKRATRGNGHQPGGTYQVHHIVPLEFAHQIPGRYPNDLSNLVLMENVTHNQWHSVVSKHQRTLGRRLTLEEILKLEQNTVPYNKGKVFVIRNGQVVPAL</sequence>
<feature type="compositionally biased region" description="Basic and acidic residues" evidence="1">
    <location>
        <begin position="617"/>
        <end position="629"/>
    </location>
</feature>
<accession>A0ABZ1RTD0</accession>
<dbReference type="Proteomes" id="UP001432075">
    <property type="component" value="Chromosome"/>
</dbReference>
<feature type="compositionally biased region" description="Low complexity" evidence="1">
    <location>
        <begin position="183"/>
        <end position="196"/>
    </location>
</feature>
<dbReference type="CDD" id="cd00085">
    <property type="entry name" value="HNHc"/>
    <property type="match status" value="1"/>
</dbReference>
<dbReference type="Pfam" id="PF13699">
    <property type="entry name" value="eCIS_core"/>
    <property type="match status" value="1"/>
</dbReference>
<feature type="region of interest" description="Disordered" evidence="1">
    <location>
        <begin position="1"/>
        <end position="67"/>
    </location>
</feature>
<dbReference type="EMBL" id="CP108057">
    <property type="protein sequence ID" value="WUO49734.1"/>
    <property type="molecule type" value="Genomic_DNA"/>
</dbReference>
<dbReference type="RefSeq" id="WP_328776868.1">
    <property type="nucleotide sequence ID" value="NZ_CP108057.1"/>
</dbReference>
<feature type="compositionally biased region" description="Basic and acidic residues" evidence="1">
    <location>
        <begin position="34"/>
        <end position="56"/>
    </location>
</feature>
<proteinExistence type="predicted"/>
<dbReference type="InterPro" id="IPR003615">
    <property type="entry name" value="HNH_nuc"/>
</dbReference>
<evidence type="ECO:0000313" key="4">
    <source>
        <dbReference type="Proteomes" id="UP001432075"/>
    </source>
</evidence>
<keyword evidence="4" id="KW-1185">Reference proteome</keyword>
<gene>
    <name evidence="3" type="ORF">OHU17_30050</name>
</gene>
<evidence type="ECO:0000259" key="2">
    <source>
        <dbReference type="Pfam" id="PF13699"/>
    </source>
</evidence>
<organism evidence="3 4">
    <name type="scientific">Streptomyces goshikiensis</name>
    <dbReference type="NCBI Taxonomy" id="1942"/>
    <lineage>
        <taxon>Bacteria</taxon>
        <taxon>Bacillati</taxon>
        <taxon>Actinomycetota</taxon>
        <taxon>Actinomycetes</taxon>
        <taxon>Kitasatosporales</taxon>
        <taxon>Streptomycetaceae</taxon>
        <taxon>Streptomyces</taxon>
    </lineage>
</organism>
<feature type="compositionally biased region" description="Pro residues" evidence="1">
    <location>
        <begin position="702"/>
        <end position="714"/>
    </location>
</feature>
<feature type="domain" description="eCIS core" evidence="2">
    <location>
        <begin position="94"/>
        <end position="170"/>
    </location>
</feature>
<evidence type="ECO:0000313" key="3">
    <source>
        <dbReference type="EMBL" id="WUO49734.1"/>
    </source>
</evidence>